<feature type="compositionally biased region" description="Basic and acidic residues" evidence="1">
    <location>
        <begin position="191"/>
        <end position="204"/>
    </location>
</feature>
<keyword evidence="4" id="KW-1185">Reference proteome</keyword>
<proteinExistence type="predicted"/>
<reference evidence="3 4" key="1">
    <citation type="submission" date="2022-05" db="EMBL/GenBank/DDBJ databases">
        <authorList>
            <consortium name="Genoscope - CEA"/>
            <person name="William W."/>
        </authorList>
    </citation>
    <scope>NUCLEOTIDE SEQUENCE [LARGE SCALE GENOMIC DNA]</scope>
</reference>
<evidence type="ECO:0000313" key="3">
    <source>
        <dbReference type="EMBL" id="CAH3168955.1"/>
    </source>
</evidence>
<feature type="region of interest" description="Disordered" evidence="1">
    <location>
        <begin position="191"/>
        <end position="228"/>
    </location>
</feature>
<organism evidence="3 4">
    <name type="scientific">Porites evermanni</name>
    <dbReference type="NCBI Taxonomy" id="104178"/>
    <lineage>
        <taxon>Eukaryota</taxon>
        <taxon>Metazoa</taxon>
        <taxon>Cnidaria</taxon>
        <taxon>Anthozoa</taxon>
        <taxon>Hexacorallia</taxon>
        <taxon>Scleractinia</taxon>
        <taxon>Fungiina</taxon>
        <taxon>Poritidae</taxon>
        <taxon>Porites</taxon>
    </lineage>
</organism>
<keyword evidence="2" id="KW-0812">Transmembrane</keyword>
<dbReference type="EMBL" id="CALNXI010001437">
    <property type="protein sequence ID" value="CAH3168955.1"/>
    <property type="molecule type" value="Genomic_DNA"/>
</dbReference>
<sequence>MRGLEVILIIGVLVVLTYGVPVPTREDEPQLRKNQWRPGKKDDVANDEGSELQDDSEEGELNKVTLSDFSSVNDPSQAEYQLATGNNFMVRPGRRRTVSDMFSVIDPIAGASKRANFPPGTGMIRPGRKRALERFYFRIFTMVSKIVCFFTVIIAIIFVTATAKPSGHVENEFRAFTAHDALVEYVEYDTRGMDTEDKREKENPGNEGGQVGENTRNEVAPTASKRHV</sequence>
<feature type="transmembrane region" description="Helical" evidence="2">
    <location>
        <begin position="6"/>
        <end position="24"/>
    </location>
</feature>
<feature type="transmembrane region" description="Helical" evidence="2">
    <location>
        <begin position="135"/>
        <end position="159"/>
    </location>
</feature>
<comment type="caution">
    <text evidence="3">The sequence shown here is derived from an EMBL/GenBank/DDBJ whole genome shotgun (WGS) entry which is preliminary data.</text>
</comment>
<keyword evidence="2" id="KW-0472">Membrane</keyword>
<feature type="compositionally biased region" description="Acidic residues" evidence="1">
    <location>
        <begin position="45"/>
        <end position="59"/>
    </location>
</feature>
<keyword evidence="2" id="KW-1133">Transmembrane helix</keyword>
<name>A0ABN8QQP1_9CNID</name>
<feature type="region of interest" description="Disordered" evidence="1">
    <location>
        <begin position="24"/>
        <end position="60"/>
    </location>
</feature>
<dbReference type="Proteomes" id="UP001159427">
    <property type="component" value="Unassembled WGS sequence"/>
</dbReference>
<gene>
    <name evidence="3" type="ORF">PEVE_00006682</name>
</gene>
<evidence type="ECO:0000256" key="2">
    <source>
        <dbReference type="SAM" id="Phobius"/>
    </source>
</evidence>
<protein>
    <submittedName>
        <fullName evidence="3">Uncharacterized protein</fullName>
    </submittedName>
</protein>
<feature type="non-terminal residue" evidence="3">
    <location>
        <position position="228"/>
    </location>
</feature>
<accession>A0ABN8QQP1</accession>
<evidence type="ECO:0000313" key="4">
    <source>
        <dbReference type="Proteomes" id="UP001159427"/>
    </source>
</evidence>
<evidence type="ECO:0000256" key="1">
    <source>
        <dbReference type="SAM" id="MobiDB-lite"/>
    </source>
</evidence>